<proteinExistence type="predicted"/>
<feature type="domain" description="TEP-1 C-terminal beta-propeller" evidence="2">
    <location>
        <begin position="180"/>
        <end position="252"/>
    </location>
</feature>
<dbReference type="EMBL" id="IACJ01154698">
    <property type="protein sequence ID" value="LAA63741.1"/>
    <property type="molecule type" value="Transcribed_RNA"/>
</dbReference>
<dbReference type="SUPFAM" id="SSF50978">
    <property type="entry name" value="WD40 repeat-like"/>
    <property type="match status" value="1"/>
</dbReference>
<dbReference type="Pfam" id="PF25048">
    <property type="entry name" value="Beta-prop_TEP1_C"/>
    <property type="match status" value="1"/>
</dbReference>
<dbReference type="InterPro" id="IPR056828">
    <property type="entry name" value="Beta-prop_TEP1_C"/>
</dbReference>
<dbReference type="InterPro" id="IPR052652">
    <property type="entry name" value="Telomerase_Complex_Comp"/>
</dbReference>
<dbReference type="EMBL" id="IACJ01154697">
    <property type="protein sequence ID" value="LAA63740.1"/>
    <property type="molecule type" value="Transcribed_RNA"/>
</dbReference>
<feature type="region of interest" description="Disordered" evidence="1">
    <location>
        <begin position="123"/>
        <end position="174"/>
    </location>
</feature>
<dbReference type="GO" id="GO:0070034">
    <property type="term" value="F:telomerase RNA binding"/>
    <property type="evidence" value="ECO:0007669"/>
    <property type="project" value="TreeGrafter"/>
</dbReference>
<evidence type="ECO:0000313" key="3">
    <source>
        <dbReference type="EMBL" id="LAA63740.1"/>
    </source>
</evidence>
<dbReference type="InterPro" id="IPR015943">
    <property type="entry name" value="WD40/YVTN_repeat-like_dom_sf"/>
</dbReference>
<reference evidence="3" key="2">
    <citation type="submission" date="2017-11" db="EMBL/GenBank/DDBJ databases">
        <title>Coralsnake Venomics: Analyses of Venom Gland Transcriptomes and Proteomes of Six Brazilian Taxa.</title>
        <authorList>
            <person name="Aird S.D."/>
            <person name="Jorge da Silva N."/>
            <person name="Qiu L."/>
            <person name="Villar-Briones A."/>
            <person name="Aparecida-Saddi V."/>
            <person name="Campos-Telles M.P."/>
            <person name="Grau M."/>
            <person name="Mikheyev A.S."/>
        </authorList>
    </citation>
    <scope>NUCLEOTIDE SEQUENCE</scope>
    <source>
        <tissue evidence="3">Venom_gland</tissue>
    </source>
</reference>
<evidence type="ECO:0000256" key="1">
    <source>
        <dbReference type="SAM" id="MobiDB-lite"/>
    </source>
</evidence>
<dbReference type="Gene3D" id="2.130.10.10">
    <property type="entry name" value="YVTN repeat-like/Quinoprotein amine dehydrogenase"/>
    <property type="match status" value="1"/>
</dbReference>
<dbReference type="PANTHER" id="PTHR44791:SF1">
    <property type="entry name" value="TELOMERASE PROTEIN COMPONENT 1"/>
    <property type="match status" value="1"/>
</dbReference>
<dbReference type="GO" id="GO:0000722">
    <property type="term" value="P:telomere maintenance via recombination"/>
    <property type="evidence" value="ECO:0007669"/>
    <property type="project" value="TreeGrafter"/>
</dbReference>
<name>A0A2D4GVH3_MICCO</name>
<feature type="compositionally biased region" description="Acidic residues" evidence="1">
    <location>
        <begin position="125"/>
        <end position="134"/>
    </location>
</feature>
<dbReference type="PANTHER" id="PTHR44791">
    <property type="entry name" value="TELOMERASE PROTEIN COMPONENT 1 TEP1"/>
    <property type="match status" value="1"/>
</dbReference>
<evidence type="ECO:0000259" key="2">
    <source>
        <dbReference type="Pfam" id="PF25048"/>
    </source>
</evidence>
<organism evidence="3">
    <name type="scientific">Micrurus corallinus</name>
    <name type="common">Brazilian coral snake</name>
    <dbReference type="NCBI Taxonomy" id="54390"/>
    <lineage>
        <taxon>Eukaryota</taxon>
        <taxon>Metazoa</taxon>
        <taxon>Chordata</taxon>
        <taxon>Craniata</taxon>
        <taxon>Vertebrata</taxon>
        <taxon>Euteleostomi</taxon>
        <taxon>Lepidosauria</taxon>
        <taxon>Squamata</taxon>
        <taxon>Bifurcata</taxon>
        <taxon>Unidentata</taxon>
        <taxon>Episquamata</taxon>
        <taxon>Toxicofera</taxon>
        <taxon>Serpentes</taxon>
        <taxon>Colubroidea</taxon>
        <taxon>Elapidae</taxon>
        <taxon>Elapinae</taxon>
        <taxon>Micrurus</taxon>
    </lineage>
</organism>
<feature type="compositionally biased region" description="Acidic residues" evidence="1">
    <location>
        <begin position="158"/>
        <end position="170"/>
    </location>
</feature>
<sequence length="261" mass="30059">MGTLPNLGTSVCGLSDGYLLVLQPGDDDFQKFTDMFPRCYYDYSAFSISPSDEEEEVSHVWHTMEKPHLIKMKLSKDKKARIIKHIKWTPNKPSSFVTVPRLVKDKLLYGDSEGFLWSQTPHIEEQEEEEQETEHEDKVKSEEKEEEEKEEEVKKEEEVEEEVEEEEEDASKDWQKRKIHCDTITALHLVGDRIVTASCDQDVKIWDGSTMKLIGQFRCRAPVSCLQPSPCKDSSVLLMVGDTLGTVYFLDWNTPLCGKSF</sequence>
<accession>A0A2D4GVH3</accession>
<dbReference type="GO" id="GO:0003720">
    <property type="term" value="F:telomerase activity"/>
    <property type="evidence" value="ECO:0007669"/>
    <property type="project" value="TreeGrafter"/>
</dbReference>
<dbReference type="GO" id="GO:0005697">
    <property type="term" value="C:telomerase holoenzyme complex"/>
    <property type="evidence" value="ECO:0007669"/>
    <property type="project" value="TreeGrafter"/>
</dbReference>
<protein>
    <recommendedName>
        <fullName evidence="2">TEP-1 C-terminal beta-propeller domain-containing protein</fullName>
    </recommendedName>
</protein>
<reference evidence="3" key="1">
    <citation type="submission" date="2017-07" db="EMBL/GenBank/DDBJ databases">
        <authorList>
            <person name="Mikheyev A."/>
            <person name="Grau M."/>
        </authorList>
    </citation>
    <scope>NUCLEOTIDE SEQUENCE</scope>
    <source>
        <tissue evidence="3">Venom_gland</tissue>
    </source>
</reference>
<dbReference type="InterPro" id="IPR036322">
    <property type="entry name" value="WD40_repeat_dom_sf"/>
</dbReference>
<dbReference type="AlphaFoldDB" id="A0A2D4GVH3"/>